<dbReference type="Proteomes" id="UP000000458">
    <property type="component" value="Segment"/>
</dbReference>
<keyword evidence="3" id="KW-1185">Reference proteome</keyword>
<keyword evidence="1" id="KW-0812">Transmembrane</keyword>
<evidence type="ECO:0000313" key="3">
    <source>
        <dbReference type="Proteomes" id="UP000000458"/>
    </source>
</evidence>
<evidence type="ECO:0000256" key="1">
    <source>
        <dbReference type="SAM" id="Phobius"/>
    </source>
</evidence>
<evidence type="ECO:0000313" key="2">
    <source>
        <dbReference type="EMBL" id="AFC21352.1"/>
    </source>
</evidence>
<protein>
    <submittedName>
        <fullName evidence="2">Uncharacterized protein</fullName>
    </submittedName>
</protein>
<accession>K4F6W7</accession>
<feature type="transmembrane region" description="Helical" evidence="1">
    <location>
        <begin position="47"/>
        <end position="70"/>
    </location>
</feature>
<feature type="transmembrane region" description="Helical" evidence="1">
    <location>
        <begin position="20"/>
        <end position="41"/>
    </location>
</feature>
<sequence>MKLMSIKDKCDRAVSVITRFIIGLSVFVLLSALIIFVNWVIETLGGQVIFGGILFIIAMICCYGVGCSIYPHKERGEK</sequence>
<dbReference type="EMBL" id="JN882284">
    <property type="protein sequence ID" value="AFC21352.1"/>
    <property type="molecule type" value="Genomic_DNA"/>
</dbReference>
<organism evidence="2 3">
    <name type="scientific">Cronobacter phage vB_CsaM_GAP31</name>
    <dbReference type="NCBI Taxonomy" id="1141135"/>
    <lineage>
        <taxon>Viruses</taxon>
        <taxon>Duplodnaviria</taxon>
        <taxon>Heunggongvirae</taxon>
        <taxon>Uroviricota</taxon>
        <taxon>Caudoviricetes</taxon>
        <taxon>Vequintavirinae</taxon>
        <taxon>Seunavirus</taxon>
        <taxon>Seunavirus GAP31</taxon>
    </lineage>
</organism>
<keyword evidence="1" id="KW-1133">Transmembrane helix</keyword>
<gene>
    <name evidence="2" type="ORF">GAP31_171</name>
</gene>
<name>K4F6W7_9CAUD</name>
<reference evidence="2 3" key="1">
    <citation type="journal article" date="2012" name="J. Virol.">
        <title>Genome Sequence of Cronobacter sakazakii Myovirus vB_CsaM_GAP31.</title>
        <authorList>
            <person name="Abbasifar R."/>
            <person name="Kropinski A.M."/>
            <person name="Sabour P.M."/>
            <person name="Ackermann H.W."/>
            <person name="Alanis Villa A."/>
            <person name="Abbasifar A."/>
            <person name="Griffiths M.W."/>
        </authorList>
    </citation>
    <scope>NUCLEOTIDE SEQUENCE [LARGE SCALE GENOMIC DNA]</scope>
</reference>
<dbReference type="RefSeq" id="YP_006987007.1">
    <property type="nucleotide sequence ID" value="NC_019400.1"/>
</dbReference>
<proteinExistence type="predicted"/>
<dbReference type="GeneID" id="13993490"/>
<keyword evidence="1" id="KW-0472">Membrane</keyword>
<dbReference type="KEGG" id="vg:13993490"/>
<dbReference type="OrthoDB" id="36668at10239"/>